<dbReference type="GO" id="GO:0020037">
    <property type="term" value="F:heme binding"/>
    <property type="evidence" value="ECO:0007669"/>
    <property type="project" value="InterPro"/>
</dbReference>
<evidence type="ECO:0000256" key="5">
    <source>
        <dbReference type="ARBA" id="ARBA00023002"/>
    </source>
</evidence>
<keyword evidence="11" id="KW-1185">Reference proteome</keyword>
<dbReference type="PROSITE" id="PS00086">
    <property type="entry name" value="CYTOCHROME_P450"/>
    <property type="match status" value="1"/>
</dbReference>
<dbReference type="SUPFAM" id="SSF48264">
    <property type="entry name" value="Cytochrome P450"/>
    <property type="match status" value="3"/>
</dbReference>
<organism evidence="10 11">
    <name type="scientific">Musa balbisiana</name>
    <name type="common">Banana</name>
    <dbReference type="NCBI Taxonomy" id="52838"/>
    <lineage>
        <taxon>Eukaryota</taxon>
        <taxon>Viridiplantae</taxon>
        <taxon>Streptophyta</taxon>
        <taxon>Embryophyta</taxon>
        <taxon>Tracheophyta</taxon>
        <taxon>Spermatophyta</taxon>
        <taxon>Magnoliopsida</taxon>
        <taxon>Liliopsida</taxon>
        <taxon>Zingiberales</taxon>
        <taxon>Musaceae</taxon>
        <taxon>Musa</taxon>
    </lineage>
</organism>
<dbReference type="Proteomes" id="UP000317650">
    <property type="component" value="Chromosome 6"/>
</dbReference>
<dbReference type="GO" id="GO:0004497">
    <property type="term" value="F:monooxygenase activity"/>
    <property type="evidence" value="ECO:0007669"/>
    <property type="project" value="UniProtKB-KW"/>
</dbReference>
<evidence type="ECO:0000256" key="7">
    <source>
        <dbReference type="ARBA" id="ARBA00023033"/>
    </source>
</evidence>
<dbReference type="InterPro" id="IPR002401">
    <property type="entry name" value="Cyt_P450_E_grp-I"/>
</dbReference>
<dbReference type="STRING" id="52838.A0A4S8IRZ6"/>
<keyword evidence="5" id="KW-0560">Oxidoreductase</keyword>
<comment type="similarity">
    <text evidence="2">Belongs to the cytochrome P450 family.</text>
</comment>
<evidence type="ECO:0000256" key="8">
    <source>
        <dbReference type="PIRSR" id="PIRSR602401-1"/>
    </source>
</evidence>
<keyword evidence="3 8" id="KW-0349">Heme</keyword>
<keyword evidence="4 8" id="KW-0479">Metal-binding</keyword>
<dbReference type="PANTHER" id="PTHR47955">
    <property type="entry name" value="CYTOCHROME P450 FAMILY 71 PROTEIN"/>
    <property type="match status" value="1"/>
</dbReference>
<evidence type="ECO:0000256" key="4">
    <source>
        <dbReference type="ARBA" id="ARBA00022723"/>
    </source>
</evidence>
<dbReference type="InterPro" id="IPR001128">
    <property type="entry name" value="Cyt_P450"/>
</dbReference>
<gene>
    <name evidence="10" type="ORF">C4D60_Mb06t31350</name>
</gene>
<dbReference type="CDD" id="cd11072">
    <property type="entry name" value="CYP71-like"/>
    <property type="match status" value="1"/>
</dbReference>
<comment type="caution">
    <text evidence="10">The sequence shown here is derived from an EMBL/GenBank/DDBJ whole genome shotgun (WGS) entry which is preliminary data.</text>
</comment>
<dbReference type="Pfam" id="PF00067">
    <property type="entry name" value="p450"/>
    <property type="match status" value="3"/>
</dbReference>
<dbReference type="FunFam" id="1.10.630.10:FF:000008">
    <property type="entry name" value="Cytochrome P450 71D8"/>
    <property type="match status" value="2"/>
</dbReference>
<evidence type="ECO:0000256" key="9">
    <source>
        <dbReference type="SAM" id="SignalP"/>
    </source>
</evidence>
<dbReference type="InterPro" id="IPR017972">
    <property type="entry name" value="Cyt_P450_CS"/>
</dbReference>
<feature type="signal peptide" evidence="9">
    <location>
        <begin position="1"/>
        <end position="27"/>
    </location>
</feature>
<dbReference type="AlphaFoldDB" id="A0A4S8IRZ6"/>
<dbReference type="GO" id="GO:0016705">
    <property type="term" value="F:oxidoreductase activity, acting on paired donors, with incorporation or reduction of molecular oxygen"/>
    <property type="evidence" value="ECO:0007669"/>
    <property type="project" value="InterPro"/>
</dbReference>
<sequence>MDLNSTSFLFSILVLLVSLLLLKKNRSGSGARATLPPGPSKLPIIGSLHHLLGGLPHRSLTALSKKFGPVILLKLGEVPTLVVSSAEAAAEIMKTHDISFASRPTNLNLQTATYGDRGVGFTSYGFHWRELRKMSIVELLSAKRVQSFRFIREEEVLNLVRSIDLLSNTGSTVNLSKKLVLLANDIGSRSVIGSKCKYQKEFIRIVMQTLEAAGGFSLADLFPSWPIIKLLSGASFKMQMLHRDMDAILNSIIQEHRERKSAEQPEEEEEEALVDVMLRVQAEGSLSFPLADEDMKAMMLDMLGGASETSAGIMEWAMSELMRNPRVMRKLQEEVRETVGGKGKVTEKDINGMNYLRLVIKETLRLHPPVPLLLPRECRETCEMLHRDMDAILNSIIQEHRERKSAEQPEEEEEEALVDVMLRVQAEGSLSFPLADEDMKAMMLDMLGGASETSAGIMEWAMSELMRNPRVMRKLQEEVRETVGGKGKVTEKDINGMNYLRLVIKETLRLHPPVPLLLPRECRETCEKGKHCDVYKKHRRGLLLLGSHRAMDFTNTAFLFSTLLFLFLLLLLKNNSSSRRASARLPPGPSNLPIVGSLHHLLGALPHHCFAALSKKFGPVMLLKLGEVPTLVVSSPDAAAEIMKTHDISFASRPTNLTLQSFTYGDRGIGFASYGSRWRELRKMSILELLSAKRVQSFRFIREEESILLLSNTGSAVNLSRKFVLLSNDIAARSIIGSKCKYQKEFLRIITQALEAAGGFSLADLFPAWPIINVLSGMSSKLKRLHREIDAILNSIIQEHKERKSVEHPEEEDLVDVMLRVQAEGGLSFPLADEYVKAIILDLLGGGSETSATILEWAMSELMRNPRVMRRVQEEVRETVGGKGKVTEEDIDGMNYLRLVIKETLRLHPPVPLLLPRECREASEVLGYQIPEKTRVFVNIWAVGRDPQYWDNATEFEPERFEGRNSMVDFKGTNFEFLPFGAGRRMCPGMSFGLASLGTTLASLIYHFDWELPTGDEQKPIELDMSETFLLTCQRRSELCLRAIPRIPLQLAPSLECPAASFPHCLI</sequence>
<reference evidence="10 11" key="1">
    <citation type="journal article" date="2019" name="Nat. Plants">
        <title>Genome sequencing of Musa balbisiana reveals subgenome evolution and function divergence in polyploid bananas.</title>
        <authorList>
            <person name="Yao X."/>
        </authorList>
    </citation>
    <scope>NUCLEOTIDE SEQUENCE [LARGE SCALE GENOMIC DNA]</scope>
    <source>
        <strain evidence="11">cv. DH-PKW</strain>
        <tissue evidence="10">Leaves</tissue>
    </source>
</reference>
<evidence type="ECO:0000256" key="3">
    <source>
        <dbReference type="ARBA" id="ARBA00022617"/>
    </source>
</evidence>
<dbReference type="PANTHER" id="PTHR47955:SF19">
    <property type="entry name" value="CYTOCHROME P450 71A9-LIKE ISOFORM X1"/>
    <property type="match status" value="1"/>
</dbReference>
<name>A0A4S8IRZ6_MUSBA</name>
<dbReference type="EMBL" id="PYDT01000009">
    <property type="protein sequence ID" value="THU51467.1"/>
    <property type="molecule type" value="Genomic_DNA"/>
</dbReference>
<feature type="chain" id="PRO_5020222590" evidence="9">
    <location>
        <begin position="28"/>
        <end position="1067"/>
    </location>
</feature>
<dbReference type="PRINTS" id="PR00385">
    <property type="entry name" value="P450"/>
</dbReference>
<protein>
    <submittedName>
        <fullName evidence="10">Uncharacterized protein</fullName>
    </submittedName>
</protein>
<dbReference type="GO" id="GO:0016114">
    <property type="term" value="P:terpenoid biosynthetic process"/>
    <property type="evidence" value="ECO:0007669"/>
    <property type="project" value="UniProtKB-ARBA"/>
</dbReference>
<feature type="binding site" description="axial binding residue" evidence="8">
    <location>
        <position position="987"/>
    </location>
    <ligand>
        <name>heme</name>
        <dbReference type="ChEBI" id="CHEBI:30413"/>
    </ligand>
    <ligandPart>
        <name>Fe</name>
        <dbReference type="ChEBI" id="CHEBI:18248"/>
    </ligandPart>
</feature>
<keyword evidence="6 8" id="KW-0408">Iron</keyword>
<keyword evidence="7" id="KW-0503">Monooxygenase</keyword>
<dbReference type="Gene3D" id="1.10.630.10">
    <property type="entry name" value="Cytochrome P450"/>
    <property type="match status" value="3"/>
</dbReference>
<evidence type="ECO:0000256" key="6">
    <source>
        <dbReference type="ARBA" id="ARBA00023004"/>
    </source>
</evidence>
<dbReference type="InterPro" id="IPR036396">
    <property type="entry name" value="Cyt_P450_sf"/>
</dbReference>
<accession>A0A4S8IRZ6</accession>
<evidence type="ECO:0000256" key="2">
    <source>
        <dbReference type="ARBA" id="ARBA00010617"/>
    </source>
</evidence>
<proteinExistence type="inferred from homology"/>
<evidence type="ECO:0000313" key="10">
    <source>
        <dbReference type="EMBL" id="THU51467.1"/>
    </source>
</evidence>
<comment type="cofactor">
    <cofactor evidence="1 8">
        <name>heme</name>
        <dbReference type="ChEBI" id="CHEBI:30413"/>
    </cofactor>
</comment>
<evidence type="ECO:0000256" key="1">
    <source>
        <dbReference type="ARBA" id="ARBA00001971"/>
    </source>
</evidence>
<evidence type="ECO:0000313" key="11">
    <source>
        <dbReference type="Proteomes" id="UP000317650"/>
    </source>
</evidence>
<keyword evidence="9" id="KW-0732">Signal</keyword>
<dbReference type="PRINTS" id="PR00463">
    <property type="entry name" value="EP450I"/>
</dbReference>
<dbReference type="GO" id="GO:0005506">
    <property type="term" value="F:iron ion binding"/>
    <property type="evidence" value="ECO:0007669"/>
    <property type="project" value="InterPro"/>
</dbReference>